<dbReference type="RefSeq" id="XP_032818361.1">
    <property type="nucleotide sequence ID" value="XM_032962470.1"/>
</dbReference>
<keyword evidence="7" id="KW-1185">Reference proteome</keyword>
<dbReference type="InterPro" id="IPR039773">
    <property type="entry name" value="BAG_chaperone_regulator"/>
</dbReference>
<evidence type="ECO:0000256" key="3">
    <source>
        <dbReference type="ARBA" id="ARBA00041186"/>
    </source>
</evidence>
<reference evidence="8" key="1">
    <citation type="submission" date="2025-08" db="UniProtKB">
        <authorList>
            <consortium name="RefSeq"/>
        </authorList>
    </citation>
    <scope>IDENTIFICATION</scope>
    <source>
        <tissue evidence="8">Sperm</tissue>
    </source>
</reference>
<dbReference type="GO" id="GO:0050821">
    <property type="term" value="P:protein stabilization"/>
    <property type="evidence" value="ECO:0007669"/>
    <property type="project" value="TreeGrafter"/>
</dbReference>
<evidence type="ECO:0000256" key="2">
    <source>
        <dbReference type="ARBA" id="ARBA00023186"/>
    </source>
</evidence>
<name>A0AAJ7X1Z6_PETMA</name>
<dbReference type="CTD" id="9529"/>
<dbReference type="InterPro" id="IPR003103">
    <property type="entry name" value="BAG_domain"/>
</dbReference>
<dbReference type="GO" id="GO:0090083">
    <property type="term" value="P:regulation of inclusion body assembly"/>
    <property type="evidence" value="ECO:0007669"/>
    <property type="project" value="TreeGrafter"/>
</dbReference>
<feature type="compositionally biased region" description="Acidic residues" evidence="5">
    <location>
        <begin position="359"/>
        <end position="401"/>
    </location>
</feature>
<dbReference type="KEGG" id="pmrn:116947067"/>
<feature type="region of interest" description="Disordered" evidence="5">
    <location>
        <begin position="318"/>
        <end position="405"/>
    </location>
</feature>
<proteinExistence type="predicted"/>
<feature type="domain" description="BAG" evidence="6">
    <location>
        <begin position="483"/>
        <end position="560"/>
    </location>
</feature>
<dbReference type="PANTHER" id="PTHR12329">
    <property type="entry name" value="BCL2-ASSOCIATED ATHANOGENE"/>
    <property type="match status" value="1"/>
</dbReference>
<dbReference type="GO" id="GO:0051087">
    <property type="term" value="F:protein-folding chaperone binding"/>
    <property type="evidence" value="ECO:0007669"/>
    <property type="project" value="InterPro"/>
</dbReference>
<dbReference type="GO" id="GO:0005829">
    <property type="term" value="C:cytosol"/>
    <property type="evidence" value="ECO:0007669"/>
    <property type="project" value="TreeGrafter"/>
</dbReference>
<dbReference type="Proteomes" id="UP001318040">
    <property type="component" value="Chromosome 29"/>
</dbReference>
<feature type="compositionally biased region" description="Low complexity" evidence="5">
    <location>
        <begin position="57"/>
        <end position="90"/>
    </location>
</feature>
<dbReference type="PROSITE" id="PS51035">
    <property type="entry name" value="BAG"/>
    <property type="match status" value="1"/>
</dbReference>
<sequence length="565" mass="61036">MTTNARIIAARAFCCHSPLARSPSVCSSSSAPSPELWQAMCEAPEWRPHAAWSPGPTTTTSAKNAAAAAASSTSSTSSSTGAASSASPASPDDTRGAARIDAVLRRASEWVQAVGDGEEHEALVEQLQEAMMQVCRIKTEGSECLRAQRSDAVSSLFSVQEVVEAWAVEAPPVEPEGPPLAELNKITEELSERRTDVLLSLLSGELSLCPARARRLASALSSLLLRLDSVEARGRQDVRRRRRAAVARTELLLRQVEPWTRGCAGHDPGDGAPRDPLLGHRALPEIRDVAAEAEDIKRLLLALPMRTAVAAAAAAAAAGVVADGGPRPPRFRRARRRRLSNGSKARGKHAGGLATGGGEVDDEAEEDDEEEEEETEEEEERGETEERAEEAGEEDDDEGEEERLLPRAERRLLALMERLDRVESGRNPYVRQGRRRAVLSVQGLLAHLELRRAVAEGRARQVAAPAAVGEDGRSSPVLPLHPAERAILQVLLQLCSLQREALAFRGDKSERGYALLDELLTKQLLSLDAVDTAGWAHGREARRHAVRTAQSILAYLDAKSDDPED</sequence>
<keyword evidence="1" id="KW-0677">Repeat</keyword>
<evidence type="ECO:0000256" key="1">
    <source>
        <dbReference type="ARBA" id="ARBA00022737"/>
    </source>
</evidence>
<protein>
    <recommendedName>
        <fullName evidence="3">BAG family molecular chaperone regulator 5</fullName>
    </recommendedName>
    <alternativeName>
        <fullName evidence="4">Bcl-2-associated athanogene 5</fullName>
    </alternativeName>
</protein>
<dbReference type="PANTHER" id="PTHR12329:SF2">
    <property type="entry name" value="BAG FAMILY MOLECULAR CHAPERONE REGULATOR 5"/>
    <property type="match status" value="1"/>
</dbReference>
<keyword evidence="2" id="KW-0143">Chaperone</keyword>
<dbReference type="AlphaFoldDB" id="A0AAJ7X1Z6"/>
<dbReference type="GO" id="GO:0016020">
    <property type="term" value="C:membrane"/>
    <property type="evidence" value="ECO:0007669"/>
    <property type="project" value="TreeGrafter"/>
</dbReference>
<dbReference type="GO" id="GO:0005634">
    <property type="term" value="C:nucleus"/>
    <property type="evidence" value="ECO:0007669"/>
    <property type="project" value="TreeGrafter"/>
</dbReference>
<dbReference type="InterPro" id="IPR036533">
    <property type="entry name" value="BAG_dom_sf"/>
</dbReference>
<dbReference type="SUPFAM" id="SSF63491">
    <property type="entry name" value="BAG domain"/>
    <property type="match status" value="3"/>
</dbReference>
<evidence type="ECO:0000256" key="4">
    <source>
        <dbReference type="ARBA" id="ARBA00042866"/>
    </source>
</evidence>
<evidence type="ECO:0000313" key="8">
    <source>
        <dbReference type="RefSeq" id="XP_032818361.1"/>
    </source>
</evidence>
<evidence type="ECO:0000313" key="7">
    <source>
        <dbReference type="Proteomes" id="UP001318040"/>
    </source>
</evidence>
<gene>
    <name evidence="8" type="primary">BAG5</name>
</gene>
<feature type="compositionally biased region" description="Basic residues" evidence="5">
    <location>
        <begin position="329"/>
        <end position="349"/>
    </location>
</feature>
<dbReference type="GO" id="GO:0031397">
    <property type="term" value="P:negative regulation of protein ubiquitination"/>
    <property type="evidence" value="ECO:0007669"/>
    <property type="project" value="TreeGrafter"/>
</dbReference>
<feature type="region of interest" description="Disordered" evidence="5">
    <location>
        <begin position="48"/>
        <end position="95"/>
    </location>
</feature>
<dbReference type="SMART" id="SM00264">
    <property type="entry name" value="BAG"/>
    <property type="match status" value="3"/>
</dbReference>
<accession>A0AAJ7X1Z6</accession>
<evidence type="ECO:0000256" key="5">
    <source>
        <dbReference type="SAM" id="MobiDB-lite"/>
    </source>
</evidence>
<evidence type="ECO:0000259" key="6">
    <source>
        <dbReference type="PROSITE" id="PS51035"/>
    </source>
</evidence>
<dbReference type="GO" id="GO:0000774">
    <property type="term" value="F:adenyl-nucleotide exchange factor activity"/>
    <property type="evidence" value="ECO:0007669"/>
    <property type="project" value="TreeGrafter"/>
</dbReference>
<organism evidence="7 8">
    <name type="scientific">Petromyzon marinus</name>
    <name type="common">Sea lamprey</name>
    <dbReference type="NCBI Taxonomy" id="7757"/>
    <lineage>
        <taxon>Eukaryota</taxon>
        <taxon>Metazoa</taxon>
        <taxon>Chordata</taxon>
        <taxon>Craniata</taxon>
        <taxon>Vertebrata</taxon>
        <taxon>Cyclostomata</taxon>
        <taxon>Hyperoartia</taxon>
        <taxon>Petromyzontiformes</taxon>
        <taxon>Petromyzontidae</taxon>
        <taxon>Petromyzon</taxon>
    </lineage>
</organism>
<dbReference type="Pfam" id="PF02179">
    <property type="entry name" value="BAG"/>
    <property type="match status" value="2"/>
</dbReference>
<dbReference type="Gene3D" id="1.20.58.120">
    <property type="entry name" value="BAG domain"/>
    <property type="match status" value="3"/>
</dbReference>